<protein>
    <submittedName>
        <fullName evidence="1">Uncharacterized protein</fullName>
    </submittedName>
</protein>
<reference evidence="1 2" key="1">
    <citation type="submission" date="2015-08" db="EMBL/GenBank/DDBJ databases">
        <authorList>
            <person name="Babu N.S."/>
            <person name="Beckwith C.J."/>
            <person name="Beseler K.G."/>
            <person name="Brison A."/>
            <person name="Carone J.V."/>
            <person name="Caskin T.P."/>
            <person name="Diamond M."/>
            <person name="Durham M.E."/>
            <person name="Foxe J.M."/>
            <person name="Go M."/>
            <person name="Henderson B.A."/>
            <person name="Jones I.B."/>
            <person name="McGettigan J.A."/>
            <person name="Micheletti S.J."/>
            <person name="Nasrallah M.E."/>
            <person name="Ortiz D."/>
            <person name="Piller C.R."/>
            <person name="Privatt S.R."/>
            <person name="Schneider S.L."/>
            <person name="Sharp S."/>
            <person name="Smith T.C."/>
            <person name="Stanton J.D."/>
            <person name="Ullery H.E."/>
            <person name="Wilson R.J."/>
            <person name="Serrano M.G."/>
            <person name="Buck G."/>
            <person name="Lee V."/>
            <person name="Wang Y."/>
            <person name="Carvalho R."/>
            <person name="Voegtly L."/>
            <person name="Shi R."/>
            <person name="Duckworth R."/>
            <person name="Johnson A."/>
            <person name="Loviza R."/>
            <person name="Walstead R."/>
            <person name="Shah Z."/>
            <person name="Kiflezghi M."/>
            <person name="Wade K."/>
            <person name="Ball S.L."/>
            <person name="Bradley K.W."/>
            <person name="Asai D.J."/>
            <person name="Bowman C.A."/>
            <person name="Russell D.A."/>
            <person name="Pope W.H."/>
            <person name="Jacobs-Sera D."/>
            <person name="Hendrix R.W."/>
            <person name="Hatfull G.F."/>
        </authorList>
    </citation>
    <scope>NUCLEOTIDE SEQUENCE [LARGE SCALE GENOMIC DNA]</scope>
    <source>
        <strain evidence="1 2">DSM 27648</strain>
    </source>
</reference>
<evidence type="ECO:0000313" key="1">
    <source>
        <dbReference type="EMBL" id="AKU93624.1"/>
    </source>
</evidence>
<dbReference type="Proteomes" id="UP000064967">
    <property type="component" value="Chromosome"/>
</dbReference>
<dbReference type="EMBL" id="CP012333">
    <property type="protein sequence ID" value="AKU93624.1"/>
    <property type="molecule type" value="Genomic_DNA"/>
</dbReference>
<accession>A0A0K1PKI7</accession>
<dbReference type="AlphaFoldDB" id="A0A0K1PKI7"/>
<name>A0A0K1PKI7_9BACT</name>
<organism evidence="1 2">
    <name type="scientific">Labilithrix luteola</name>
    <dbReference type="NCBI Taxonomy" id="1391654"/>
    <lineage>
        <taxon>Bacteria</taxon>
        <taxon>Pseudomonadati</taxon>
        <taxon>Myxococcota</taxon>
        <taxon>Polyangia</taxon>
        <taxon>Polyangiales</taxon>
        <taxon>Labilitrichaceae</taxon>
        <taxon>Labilithrix</taxon>
    </lineage>
</organism>
<keyword evidence="2" id="KW-1185">Reference proteome</keyword>
<dbReference type="KEGG" id="llu:AKJ09_00288"/>
<gene>
    <name evidence="1" type="ORF">AKJ09_00288</name>
</gene>
<proteinExistence type="predicted"/>
<sequence length="63" mass="6784">MSEGGAQRGARRNSHYSIALGSAREALSALRTAAAWGYVAEPSADIVDRFDKVTATLYVNARR</sequence>
<evidence type="ECO:0000313" key="2">
    <source>
        <dbReference type="Proteomes" id="UP000064967"/>
    </source>
</evidence>